<organism evidence="1">
    <name type="scientific">Oryza sativa subsp. japonica</name>
    <name type="common">Rice</name>
    <dbReference type="NCBI Taxonomy" id="39947"/>
    <lineage>
        <taxon>Eukaryota</taxon>
        <taxon>Viridiplantae</taxon>
        <taxon>Streptophyta</taxon>
        <taxon>Embryophyta</taxon>
        <taxon>Tracheophyta</taxon>
        <taxon>Spermatophyta</taxon>
        <taxon>Magnoliopsida</taxon>
        <taxon>Liliopsida</taxon>
        <taxon>Poales</taxon>
        <taxon>Poaceae</taxon>
        <taxon>BOP clade</taxon>
        <taxon>Oryzoideae</taxon>
        <taxon>Oryzeae</taxon>
        <taxon>Oryzinae</taxon>
        <taxon>Oryza</taxon>
        <taxon>Oryza sativa</taxon>
    </lineage>
</organism>
<reference evidence="3" key="3">
    <citation type="journal article" date="2008" name="Nucleic Acids Res.">
        <title>The rice annotation project database (RAP-DB): 2008 update.</title>
        <authorList>
            <consortium name="The rice annotation project (RAP)"/>
        </authorList>
    </citation>
    <scope>GENOME REANNOTATION</scope>
    <source>
        <strain evidence="3">cv. Nipponbare</strain>
    </source>
</reference>
<dbReference type="EMBL" id="AP003220">
    <property type="protein sequence ID" value="BAD61410.1"/>
    <property type="molecule type" value="Genomic_DNA"/>
</dbReference>
<dbReference type="EMBL" id="AP003681">
    <property type="protein sequence ID" value="BAD68633.1"/>
    <property type="molecule type" value="Genomic_DNA"/>
</dbReference>
<reference evidence="1" key="1">
    <citation type="journal article" date="2002" name="Nature">
        <title>The genome sequence and structure of rice chromosome 1.</title>
        <authorList>
            <person name="Sasaki T."/>
            <person name="Matsumoto T."/>
            <person name="Yamamoto K."/>
            <person name="Sakata K."/>
            <person name="Baba T."/>
            <person name="Katayose Y."/>
            <person name="Wu J."/>
            <person name="Niimura Y."/>
            <person name="Cheng Z."/>
            <person name="Nagamura Y."/>
            <person name="Antonio B.A."/>
            <person name="Kanamori H."/>
            <person name="Hosokawa S."/>
            <person name="Masukawa M."/>
            <person name="Arikawa K."/>
            <person name="Chiden Y."/>
            <person name="Hayashi M."/>
            <person name="Okamoto M."/>
            <person name="Ando T."/>
            <person name="Aoki H."/>
            <person name="Arita K."/>
            <person name="Hamada M."/>
            <person name="Harada C."/>
            <person name="Hijishita S."/>
            <person name="Honda M."/>
            <person name="Ichikawa Y."/>
            <person name="Idonuma A."/>
            <person name="Iijima M."/>
            <person name="Ikeda M."/>
            <person name="Ikeno M."/>
            <person name="Itoh S."/>
            <person name="Itoh T."/>
            <person name="Itoh Y."/>
            <person name="Itoh Y."/>
            <person name="Iwabuchi A."/>
            <person name="Kamiya K."/>
            <person name="Karasawa W."/>
            <person name="Katagiri S."/>
            <person name="Kikuta A."/>
            <person name="Kobayashi N."/>
            <person name="Kono I."/>
            <person name="Machita K."/>
            <person name="Maehara T."/>
            <person name="Mizuno H."/>
            <person name="Mizubayashi T."/>
            <person name="Mukai Y."/>
            <person name="Nagasaki H."/>
            <person name="Nakashima M."/>
            <person name="Nakama Y."/>
            <person name="Nakamichi Y."/>
            <person name="Nakamura M."/>
            <person name="Namiki N."/>
            <person name="Negishi M."/>
            <person name="Ohta I."/>
            <person name="Ono N."/>
            <person name="Saji S."/>
            <person name="Sakai K."/>
            <person name="Shibata M."/>
            <person name="Shimokawa T."/>
            <person name="Shomura A."/>
            <person name="Song J."/>
            <person name="Takazaki Y."/>
            <person name="Terasawa K."/>
            <person name="Tsuji K."/>
            <person name="Waki K."/>
            <person name="Yamagata H."/>
            <person name="Yamane H."/>
            <person name="Yoshiki S."/>
            <person name="Yoshihara R."/>
            <person name="Yukawa K."/>
            <person name="Zhong H."/>
            <person name="Iwama H."/>
            <person name="Endo T."/>
            <person name="Ito H."/>
            <person name="Hahn J.H."/>
            <person name="Kim H.I."/>
            <person name="Eun M.Y."/>
            <person name="Yano M."/>
            <person name="Jiang J."/>
            <person name="Gojobori T."/>
        </authorList>
    </citation>
    <scope>NUCLEOTIDE SEQUENCE</scope>
</reference>
<protein>
    <submittedName>
        <fullName evidence="1">Uncharacterized protein</fullName>
    </submittedName>
</protein>
<sequence>MVVASPSPSRRITDFSPAYSHHLHVDQDHGESVADPVPAFAAVTGSTPPSPPHPLIGEFNHRLHHLPPALSDWMRFKGTENPPLQADLYFSTQGVLAVFLTLNRCGGGAADLSGLAKGHLASMDELVQEQRHLVHIRSKMLLSEILRSIGANEARYNCHAVTDGYVGSAEASVYGVRGGEEPFLVRAHGIPAIRPCDAEESAAHALIAVIKKECRVEIEDTNWLDMNRYHAEVF</sequence>
<proteinExistence type="predicted"/>
<evidence type="ECO:0000313" key="2">
    <source>
        <dbReference type="EMBL" id="BAD68633.1"/>
    </source>
</evidence>
<evidence type="ECO:0000313" key="1">
    <source>
        <dbReference type="EMBL" id="BAD61410.1"/>
    </source>
</evidence>
<name>Q5ZCH8_ORYSJ</name>
<dbReference type="AlphaFoldDB" id="Q5ZCH8"/>
<dbReference type="Proteomes" id="UP000000763">
    <property type="component" value="Chromosome 1"/>
</dbReference>
<evidence type="ECO:0000313" key="3">
    <source>
        <dbReference type="Proteomes" id="UP000000763"/>
    </source>
</evidence>
<gene>
    <name evidence="2" type="ORF">B1158C05.1</name>
    <name evidence="1" type="ORF">OSJNBb0035I14.19</name>
</gene>
<accession>Q5ZCH8</accession>
<reference evidence="3" key="2">
    <citation type="journal article" date="2005" name="Nature">
        <title>The map-based sequence of the rice genome.</title>
        <authorList>
            <consortium name="International rice genome sequencing project (IRGSP)"/>
            <person name="Matsumoto T."/>
            <person name="Wu J."/>
            <person name="Kanamori H."/>
            <person name="Katayose Y."/>
            <person name="Fujisawa M."/>
            <person name="Namiki N."/>
            <person name="Mizuno H."/>
            <person name="Yamamoto K."/>
            <person name="Antonio B.A."/>
            <person name="Baba T."/>
            <person name="Sakata K."/>
            <person name="Nagamura Y."/>
            <person name="Aoki H."/>
            <person name="Arikawa K."/>
            <person name="Arita K."/>
            <person name="Bito T."/>
            <person name="Chiden Y."/>
            <person name="Fujitsuka N."/>
            <person name="Fukunaka R."/>
            <person name="Hamada M."/>
            <person name="Harada C."/>
            <person name="Hayashi A."/>
            <person name="Hijishita S."/>
            <person name="Honda M."/>
            <person name="Hosokawa S."/>
            <person name="Ichikawa Y."/>
            <person name="Idonuma A."/>
            <person name="Iijima M."/>
            <person name="Ikeda M."/>
            <person name="Ikeno M."/>
            <person name="Ito K."/>
            <person name="Ito S."/>
            <person name="Ito T."/>
            <person name="Ito Y."/>
            <person name="Ito Y."/>
            <person name="Iwabuchi A."/>
            <person name="Kamiya K."/>
            <person name="Karasawa W."/>
            <person name="Kurita K."/>
            <person name="Katagiri S."/>
            <person name="Kikuta A."/>
            <person name="Kobayashi H."/>
            <person name="Kobayashi N."/>
            <person name="Machita K."/>
            <person name="Maehara T."/>
            <person name="Masukawa M."/>
            <person name="Mizubayashi T."/>
            <person name="Mukai Y."/>
            <person name="Nagasaki H."/>
            <person name="Nagata Y."/>
            <person name="Naito S."/>
            <person name="Nakashima M."/>
            <person name="Nakama Y."/>
            <person name="Nakamichi Y."/>
            <person name="Nakamura M."/>
            <person name="Meguro A."/>
            <person name="Negishi M."/>
            <person name="Ohta I."/>
            <person name="Ohta T."/>
            <person name="Okamoto M."/>
            <person name="Ono N."/>
            <person name="Saji S."/>
            <person name="Sakaguchi M."/>
            <person name="Sakai K."/>
            <person name="Shibata M."/>
            <person name="Shimokawa T."/>
            <person name="Song J."/>
            <person name="Takazaki Y."/>
            <person name="Terasawa K."/>
            <person name="Tsugane M."/>
            <person name="Tsuji K."/>
            <person name="Ueda S."/>
            <person name="Waki K."/>
            <person name="Yamagata H."/>
            <person name="Yamamoto M."/>
            <person name="Yamamoto S."/>
            <person name="Yamane H."/>
            <person name="Yoshiki S."/>
            <person name="Yoshihara R."/>
            <person name="Yukawa K."/>
            <person name="Zhong H."/>
            <person name="Yano M."/>
            <person name="Yuan Q."/>
            <person name="Ouyang S."/>
            <person name="Liu J."/>
            <person name="Jones K.M."/>
            <person name="Gansberger K."/>
            <person name="Moffat K."/>
            <person name="Hill J."/>
            <person name="Bera J."/>
            <person name="Fadrosh D."/>
            <person name="Jin S."/>
            <person name="Johri S."/>
            <person name="Kim M."/>
            <person name="Overton L."/>
            <person name="Reardon M."/>
            <person name="Tsitrin T."/>
            <person name="Vuong H."/>
            <person name="Weaver B."/>
            <person name="Ciecko A."/>
            <person name="Tallon L."/>
            <person name="Jackson J."/>
            <person name="Pai G."/>
            <person name="Aken S.V."/>
            <person name="Utterback T."/>
            <person name="Reidmuller S."/>
            <person name="Feldblyum T."/>
            <person name="Hsiao J."/>
            <person name="Zismann V."/>
            <person name="Iobst S."/>
            <person name="de Vazeille A.R."/>
            <person name="Buell C.R."/>
            <person name="Ying K."/>
            <person name="Li Y."/>
            <person name="Lu T."/>
            <person name="Huang Y."/>
            <person name="Zhao Q."/>
            <person name="Feng Q."/>
            <person name="Zhang L."/>
            <person name="Zhu J."/>
            <person name="Weng Q."/>
            <person name="Mu J."/>
            <person name="Lu Y."/>
            <person name="Fan D."/>
            <person name="Liu Y."/>
            <person name="Guan J."/>
            <person name="Zhang Y."/>
            <person name="Yu S."/>
            <person name="Liu X."/>
            <person name="Zhang Y."/>
            <person name="Hong G."/>
            <person name="Han B."/>
            <person name="Choisne N."/>
            <person name="Demange N."/>
            <person name="Orjeda G."/>
            <person name="Samain S."/>
            <person name="Cattolico L."/>
            <person name="Pelletier E."/>
            <person name="Couloux A."/>
            <person name="Segurens B."/>
            <person name="Wincker P."/>
            <person name="D'Hont A."/>
            <person name="Scarpelli C."/>
            <person name="Weissenbach J."/>
            <person name="Salanoubat M."/>
            <person name="Quetier F."/>
            <person name="Yu Y."/>
            <person name="Kim H.R."/>
            <person name="Rambo T."/>
            <person name="Currie J."/>
            <person name="Collura K."/>
            <person name="Luo M."/>
            <person name="Yang T."/>
            <person name="Ammiraju J.S.S."/>
            <person name="Engler F."/>
            <person name="Soderlund C."/>
            <person name="Wing R.A."/>
            <person name="Palmer L.E."/>
            <person name="de la Bastide M."/>
            <person name="Spiegel L."/>
            <person name="Nascimento L."/>
            <person name="Zutavern T."/>
            <person name="O'Shaughnessy A."/>
            <person name="Dike S."/>
            <person name="Dedhia N."/>
            <person name="Preston R."/>
            <person name="Balija V."/>
            <person name="McCombie W.R."/>
            <person name="Chow T."/>
            <person name="Chen H."/>
            <person name="Chung M."/>
            <person name="Chen C."/>
            <person name="Shaw J."/>
            <person name="Wu H."/>
            <person name="Hsiao K."/>
            <person name="Chao Y."/>
            <person name="Chu M."/>
            <person name="Cheng C."/>
            <person name="Hour A."/>
            <person name="Lee P."/>
            <person name="Lin S."/>
            <person name="Lin Y."/>
            <person name="Liou J."/>
            <person name="Liu S."/>
            <person name="Hsing Y."/>
            <person name="Raghuvanshi S."/>
            <person name="Mohanty A."/>
            <person name="Bharti A.K."/>
            <person name="Gaur A."/>
            <person name="Gupta V."/>
            <person name="Kumar D."/>
            <person name="Ravi V."/>
            <person name="Vij S."/>
            <person name="Kapur A."/>
            <person name="Khurana P."/>
            <person name="Khurana P."/>
            <person name="Khurana J.P."/>
            <person name="Tyagi A.K."/>
            <person name="Gaikwad K."/>
            <person name="Singh A."/>
            <person name="Dalal V."/>
            <person name="Srivastava S."/>
            <person name="Dixit A."/>
            <person name="Pal A.K."/>
            <person name="Ghazi I.A."/>
            <person name="Yadav M."/>
            <person name="Pandit A."/>
            <person name="Bhargava A."/>
            <person name="Sureshbabu K."/>
            <person name="Batra K."/>
            <person name="Sharma T.R."/>
            <person name="Mohapatra T."/>
            <person name="Singh N.K."/>
            <person name="Messing J."/>
            <person name="Nelson A.B."/>
            <person name="Fuks G."/>
            <person name="Kavchok S."/>
            <person name="Keizer G."/>
            <person name="Linton E."/>
            <person name="Llaca V."/>
            <person name="Song R."/>
            <person name="Tanyolac B."/>
            <person name="Young S."/>
            <person name="Ho-Il K."/>
            <person name="Hahn J.H."/>
            <person name="Sangsakoo G."/>
            <person name="Vanavichit A."/>
            <person name="de Mattos Luiz.A.T."/>
            <person name="Zimmer P.D."/>
            <person name="Malone G."/>
            <person name="Dellagostin O."/>
            <person name="de Oliveira A.C."/>
            <person name="Bevan M."/>
            <person name="Bancroft I."/>
            <person name="Minx P."/>
            <person name="Cordum H."/>
            <person name="Wilson R."/>
            <person name="Cheng Z."/>
            <person name="Jin W."/>
            <person name="Jiang J."/>
            <person name="Leong S.A."/>
            <person name="Iwama H."/>
            <person name="Gojobori T."/>
            <person name="Itoh T."/>
            <person name="Niimura Y."/>
            <person name="Fujii Y."/>
            <person name="Habara T."/>
            <person name="Sakai H."/>
            <person name="Sato Y."/>
            <person name="Wilson G."/>
            <person name="Kumar K."/>
            <person name="McCouch S."/>
            <person name="Juretic N."/>
            <person name="Hoen D."/>
            <person name="Wright S."/>
            <person name="Bruskiewich R."/>
            <person name="Bureau T."/>
            <person name="Miyao A."/>
            <person name="Hirochika H."/>
            <person name="Nishikawa T."/>
            <person name="Kadowaki K."/>
            <person name="Sugiura M."/>
            <person name="Burr B."/>
            <person name="Sasaki T."/>
        </authorList>
    </citation>
    <scope>NUCLEOTIDE SEQUENCE [LARGE SCALE GENOMIC DNA]</scope>
    <source>
        <strain evidence="3">cv. Nipponbare</strain>
    </source>
</reference>
<dbReference type="Proteomes" id="UP000817658">
    <property type="component" value="Chromosome 1"/>
</dbReference>